<keyword evidence="9" id="KW-1185">Reference proteome</keyword>
<proteinExistence type="predicted"/>
<evidence type="ECO:0000256" key="6">
    <source>
        <dbReference type="SAM" id="Phobius"/>
    </source>
</evidence>
<gene>
    <name evidence="8" type="ORF">dsat_1573</name>
</gene>
<organism evidence="8 9">
    <name type="scientific">Alkalidesulfovibrio alkalitolerans DSM 16529</name>
    <dbReference type="NCBI Taxonomy" id="1121439"/>
    <lineage>
        <taxon>Bacteria</taxon>
        <taxon>Pseudomonadati</taxon>
        <taxon>Thermodesulfobacteriota</taxon>
        <taxon>Desulfovibrionia</taxon>
        <taxon>Desulfovibrionales</taxon>
        <taxon>Desulfovibrionaceae</taxon>
        <taxon>Alkalidesulfovibrio</taxon>
    </lineage>
</organism>
<dbReference type="Proteomes" id="UP000014975">
    <property type="component" value="Unassembled WGS sequence"/>
</dbReference>
<evidence type="ECO:0000259" key="7">
    <source>
        <dbReference type="Pfam" id="PF01578"/>
    </source>
</evidence>
<dbReference type="STRING" id="1121439.dsat_1573"/>
<reference evidence="8 9" key="1">
    <citation type="journal article" date="2013" name="Genome Announc.">
        <title>Draft genome sequences for three mercury-methylating, sulfate-reducing bacteria.</title>
        <authorList>
            <person name="Brown S.D."/>
            <person name="Hurt R.A.Jr."/>
            <person name="Gilmour C.C."/>
            <person name="Elias D.A."/>
        </authorList>
    </citation>
    <scope>NUCLEOTIDE SEQUENCE [LARGE SCALE GENOMIC DNA]</scope>
    <source>
        <strain evidence="8 9">DSM 16529</strain>
    </source>
</reference>
<feature type="transmembrane region" description="Helical" evidence="6">
    <location>
        <begin position="34"/>
        <end position="55"/>
    </location>
</feature>
<dbReference type="EMBL" id="ATHI01000032">
    <property type="protein sequence ID" value="EPR30433.1"/>
    <property type="molecule type" value="Genomic_DNA"/>
</dbReference>
<dbReference type="PANTHER" id="PTHR30071:SF1">
    <property type="entry name" value="CYTOCHROME B_B6 PROTEIN-RELATED"/>
    <property type="match status" value="1"/>
</dbReference>
<feature type="transmembrane region" description="Helical" evidence="6">
    <location>
        <begin position="99"/>
        <end position="118"/>
    </location>
</feature>
<dbReference type="PATRIC" id="fig|1121439.3.peg.2960"/>
<dbReference type="GO" id="GO:0017004">
    <property type="term" value="P:cytochrome complex assembly"/>
    <property type="evidence" value="ECO:0007669"/>
    <property type="project" value="UniProtKB-KW"/>
</dbReference>
<accession>S7UDY9</accession>
<evidence type="ECO:0000256" key="3">
    <source>
        <dbReference type="ARBA" id="ARBA00022748"/>
    </source>
</evidence>
<dbReference type="Pfam" id="PF01578">
    <property type="entry name" value="Cytochrom_C_asm"/>
    <property type="match status" value="1"/>
</dbReference>
<evidence type="ECO:0000256" key="2">
    <source>
        <dbReference type="ARBA" id="ARBA00022692"/>
    </source>
</evidence>
<feature type="transmembrane region" description="Helical" evidence="6">
    <location>
        <begin position="124"/>
        <end position="150"/>
    </location>
</feature>
<dbReference type="AlphaFoldDB" id="S7UDY9"/>
<comment type="subcellular location">
    <subcellularLocation>
        <location evidence="1">Membrane</location>
        <topology evidence="1">Multi-pass membrane protein</topology>
    </subcellularLocation>
</comment>
<dbReference type="RefSeq" id="WP_020888269.1">
    <property type="nucleotide sequence ID" value="NZ_ATHI01000032.1"/>
</dbReference>
<evidence type="ECO:0000256" key="5">
    <source>
        <dbReference type="ARBA" id="ARBA00023136"/>
    </source>
</evidence>
<evidence type="ECO:0000256" key="4">
    <source>
        <dbReference type="ARBA" id="ARBA00022989"/>
    </source>
</evidence>
<name>S7UDY9_9BACT</name>
<dbReference type="PANTHER" id="PTHR30071">
    <property type="entry name" value="HEME EXPORTER PROTEIN C"/>
    <property type="match status" value="1"/>
</dbReference>
<dbReference type="eggNOG" id="COG0755">
    <property type="taxonomic scope" value="Bacteria"/>
</dbReference>
<dbReference type="InterPro" id="IPR002541">
    <property type="entry name" value="Cyt_c_assembly"/>
</dbReference>
<comment type="caution">
    <text evidence="8">The sequence shown here is derived from an EMBL/GenBank/DDBJ whole genome shotgun (WGS) entry which is preliminary data.</text>
</comment>
<evidence type="ECO:0000313" key="8">
    <source>
        <dbReference type="EMBL" id="EPR30433.1"/>
    </source>
</evidence>
<feature type="transmembrane region" description="Helical" evidence="6">
    <location>
        <begin position="182"/>
        <end position="205"/>
    </location>
</feature>
<evidence type="ECO:0000313" key="9">
    <source>
        <dbReference type="Proteomes" id="UP000014975"/>
    </source>
</evidence>
<keyword evidence="5 6" id="KW-0472">Membrane</keyword>
<dbReference type="GO" id="GO:0020037">
    <property type="term" value="F:heme binding"/>
    <property type="evidence" value="ECO:0007669"/>
    <property type="project" value="InterPro"/>
</dbReference>
<keyword evidence="2 6" id="KW-0812">Transmembrane</keyword>
<dbReference type="OrthoDB" id="9814290at2"/>
<protein>
    <submittedName>
        <fullName evidence="8">Cytochrome c assembly protein</fullName>
    </submittedName>
</protein>
<feature type="transmembrane region" description="Helical" evidence="6">
    <location>
        <begin position="217"/>
        <end position="234"/>
    </location>
</feature>
<feature type="transmembrane region" description="Helical" evidence="6">
    <location>
        <begin position="246"/>
        <end position="265"/>
    </location>
</feature>
<feature type="transmembrane region" description="Helical" evidence="6">
    <location>
        <begin position="6"/>
        <end position="27"/>
    </location>
</feature>
<sequence length="275" mass="30437">MAFFDLMHWIVFVCYLAGTISVIAGFVGQKPSALRFCALITGLGLFVHTLDLGVWLSGDFKSAPAAFYMSLLSWVVLVVFATLWRLVRVSFLGLAATPLAFLLFSASFAFSGLTVAVPKQYATFFWIVHIGSLYISMGLLAMAFGAGLAFQYMEQAIKSKAKLSGFTHQMPSLNTLDGVNRLASLLGFPLYTMGLLSGFVWSAMARKIVFTGHPREILALAAWLLFAFLFHQRFVQGWQGKKPARLAIWLFVFIVGSMLAVNWLFPMHHSLVDPT</sequence>
<keyword evidence="4 6" id="KW-1133">Transmembrane helix</keyword>
<dbReference type="GO" id="GO:0005886">
    <property type="term" value="C:plasma membrane"/>
    <property type="evidence" value="ECO:0007669"/>
    <property type="project" value="TreeGrafter"/>
</dbReference>
<feature type="domain" description="Cytochrome c assembly protein" evidence="7">
    <location>
        <begin position="69"/>
        <end position="265"/>
    </location>
</feature>
<dbReference type="InterPro" id="IPR045062">
    <property type="entry name" value="Cyt_c_biogenesis_CcsA/CcmC"/>
</dbReference>
<evidence type="ECO:0000256" key="1">
    <source>
        <dbReference type="ARBA" id="ARBA00004141"/>
    </source>
</evidence>
<feature type="transmembrane region" description="Helical" evidence="6">
    <location>
        <begin position="67"/>
        <end position="87"/>
    </location>
</feature>
<keyword evidence="3" id="KW-0201">Cytochrome c-type biogenesis</keyword>